<reference evidence="1" key="2">
    <citation type="journal article" date="2015" name="Fish Shellfish Immunol.">
        <title>Early steps in the European eel (Anguilla anguilla)-Vibrio vulnificus interaction in the gills: Role of the RtxA13 toxin.</title>
        <authorList>
            <person name="Callol A."/>
            <person name="Pajuelo D."/>
            <person name="Ebbesson L."/>
            <person name="Teles M."/>
            <person name="MacKenzie S."/>
            <person name="Amaro C."/>
        </authorList>
    </citation>
    <scope>NUCLEOTIDE SEQUENCE</scope>
</reference>
<reference evidence="1" key="1">
    <citation type="submission" date="2014-11" db="EMBL/GenBank/DDBJ databases">
        <authorList>
            <person name="Amaro Gonzalez C."/>
        </authorList>
    </citation>
    <scope>NUCLEOTIDE SEQUENCE</scope>
</reference>
<sequence>MTIITVYSLFSIIVEVKDINNSAPFMDNLKENKNQGI</sequence>
<dbReference type="EMBL" id="GBXM01019072">
    <property type="protein sequence ID" value="JAH89505.1"/>
    <property type="molecule type" value="Transcribed_RNA"/>
</dbReference>
<protein>
    <submittedName>
        <fullName evidence="1">Uncharacterized protein</fullName>
    </submittedName>
</protein>
<dbReference type="AlphaFoldDB" id="A0A0E9WIU7"/>
<proteinExistence type="predicted"/>
<organism evidence="1">
    <name type="scientific">Anguilla anguilla</name>
    <name type="common">European freshwater eel</name>
    <name type="synonym">Muraena anguilla</name>
    <dbReference type="NCBI Taxonomy" id="7936"/>
    <lineage>
        <taxon>Eukaryota</taxon>
        <taxon>Metazoa</taxon>
        <taxon>Chordata</taxon>
        <taxon>Craniata</taxon>
        <taxon>Vertebrata</taxon>
        <taxon>Euteleostomi</taxon>
        <taxon>Actinopterygii</taxon>
        <taxon>Neopterygii</taxon>
        <taxon>Teleostei</taxon>
        <taxon>Anguilliformes</taxon>
        <taxon>Anguillidae</taxon>
        <taxon>Anguilla</taxon>
    </lineage>
</organism>
<accession>A0A0E9WIU7</accession>
<name>A0A0E9WIU7_ANGAN</name>
<evidence type="ECO:0000313" key="1">
    <source>
        <dbReference type="EMBL" id="JAH89505.1"/>
    </source>
</evidence>